<feature type="domain" description="AMP-dependent synthetase/ligase" evidence="3">
    <location>
        <begin position="61"/>
        <end position="433"/>
    </location>
</feature>
<evidence type="ECO:0000259" key="3">
    <source>
        <dbReference type="Pfam" id="PF00501"/>
    </source>
</evidence>
<dbReference type="SUPFAM" id="SSF56801">
    <property type="entry name" value="Acetyl-CoA synthetase-like"/>
    <property type="match status" value="1"/>
</dbReference>
<keyword evidence="2 5" id="KW-0436">Ligase</keyword>
<dbReference type="PANTHER" id="PTHR43201:SF5">
    <property type="entry name" value="MEDIUM-CHAIN ACYL-COA LIGASE ACSF2, MITOCHONDRIAL"/>
    <property type="match status" value="1"/>
</dbReference>
<dbReference type="InterPro" id="IPR045851">
    <property type="entry name" value="AMP-bd_C_sf"/>
</dbReference>
<evidence type="ECO:0000256" key="1">
    <source>
        <dbReference type="ARBA" id="ARBA00006432"/>
    </source>
</evidence>
<sequence>MLTDAQLREDLEKLKPIAAAHKAESAPLATHTEVIRGIETPVFSKIPENMHGIYRLGLKAADRDFLVYEDQRYSFGESYQLASRLGRVLIEHYDIQKGDRVAICSRNNPQWCLAYMATTMIGAVVIPMNSWWSGPELFYGLEDSGSKLLFADEDRIQRIKDYVPRLSLDIITINPETAHPYAEFFSTLEGVDALSEENLNQLQVQAEDDVSIMYTSGSTGKPKGVLSSHRNITNALYTWLFVKEINEILRPELLDKNPEFPPAMLANVPLFHVTGSHAQFLACFVNLRKFVMMYKWDADKALELIEKERISILHGVPTMTWEVLNSPKFDSTDTRSLRSAASGGAPRPPEHLALMQEKFSDKVLPGLGYGLTETNAIGALISGKFYLTRPNSTGRPTPPVTSIKIIDETGKSLANTEVGEICIKGATVMKAYWNNPVATEEILKDGWFLTGDIGMLDAQGFLIILDRAKDIVIRGGENIGCAEVEYAISEHPLVSEVSVYGVPDNRLGEIVCTSIMLESEAQLGIEDLQVFLKQRIAPFKIPQHAFFQYTQLPRIASGKIAKKELKAKSISELGLD</sequence>
<evidence type="ECO:0000259" key="4">
    <source>
        <dbReference type="Pfam" id="PF13193"/>
    </source>
</evidence>
<dbReference type="Gene3D" id="3.40.50.980">
    <property type="match status" value="2"/>
</dbReference>
<evidence type="ECO:0000256" key="2">
    <source>
        <dbReference type="ARBA" id="ARBA00022598"/>
    </source>
</evidence>
<evidence type="ECO:0000313" key="5">
    <source>
        <dbReference type="EMBL" id="PCH64117.1"/>
    </source>
</evidence>
<dbReference type="GO" id="GO:0006631">
    <property type="term" value="P:fatty acid metabolic process"/>
    <property type="evidence" value="ECO:0007669"/>
    <property type="project" value="TreeGrafter"/>
</dbReference>
<comment type="caution">
    <text evidence="5">The sequence shown here is derived from an EMBL/GenBank/DDBJ whole genome shotgun (WGS) entry which is preliminary data.</text>
</comment>
<dbReference type="InterPro" id="IPR000873">
    <property type="entry name" value="AMP-dep_synth/lig_dom"/>
</dbReference>
<protein>
    <submittedName>
        <fullName evidence="5">Long-chain fatty acid--CoA ligase</fullName>
    </submittedName>
</protein>
<organism evidence="5 6">
    <name type="scientific">SAR86 cluster bacterium</name>
    <dbReference type="NCBI Taxonomy" id="2030880"/>
    <lineage>
        <taxon>Bacteria</taxon>
        <taxon>Pseudomonadati</taxon>
        <taxon>Pseudomonadota</taxon>
        <taxon>Gammaproteobacteria</taxon>
        <taxon>SAR86 cluster</taxon>
    </lineage>
</organism>
<dbReference type="GO" id="GO:0031956">
    <property type="term" value="F:medium-chain fatty acid-CoA ligase activity"/>
    <property type="evidence" value="ECO:0007669"/>
    <property type="project" value="TreeGrafter"/>
</dbReference>
<dbReference type="PROSITE" id="PS00455">
    <property type="entry name" value="AMP_BINDING"/>
    <property type="match status" value="1"/>
</dbReference>
<dbReference type="Gene3D" id="2.30.38.10">
    <property type="entry name" value="Luciferase, Domain 3"/>
    <property type="match status" value="1"/>
</dbReference>
<dbReference type="Gene3D" id="3.30.300.30">
    <property type="match status" value="1"/>
</dbReference>
<evidence type="ECO:0000313" key="6">
    <source>
        <dbReference type="Proteomes" id="UP000218172"/>
    </source>
</evidence>
<comment type="similarity">
    <text evidence="1">Belongs to the ATP-dependent AMP-binding enzyme family.</text>
</comment>
<name>A0A2A4MWJ1_9GAMM</name>
<dbReference type="InterPro" id="IPR025110">
    <property type="entry name" value="AMP-bd_C"/>
</dbReference>
<accession>A0A2A4MWJ1</accession>
<dbReference type="Proteomes" id="UP000218172">
    <property type="component" value="Unassembled WGS sequence"/>
</dbReference>
<dbReference type="Pfam" id="PF13193">
    <property type="entry name" value="AMP-binding_C"/>
    <property type="match status" value="1"/>
</dbReference>
<feature type="domain" description="AMP-binding enzyme C-terminal" evidence="4">
    <location>
        <begin position="483"/>
        <end position="559"/>
    </location>
</feature>
<dbReference type="AlphaFoldDB" id="A0A2A4MWJ1"/>
<dbReference type="Pfam" id="PF00501">
    <property type="entry name" value="AMP-binding"/>
    <property type="match status" value="1"/>
</dbReference>
<dbReference type="EMBL" id="NVQR01000002">
    <property type="protein sequence ID" value="PCH64117.1"/>
    <property type="molecule type" value="Genomic_DNA"/>
</dbReference>
<gene>
    <name evidence="5" type="ORF">COC19_00150</name>
</gene>
<proteinExistence type="inferred from homology"/>
<dbReference type="PANTHER" id="PTHR43201">
    <property type="entry name" value="ACYL-COA SYNTHETASE"/>
    <property type="match status" value="1"/>
</dbReference>
<dbReference type="InterPro" id="IPR020845">
    <property type="entry name" value="AMP-binding_CS"/>
</dbReference>
<reference evidence="6" key="1">
    <citation type="submission" date="2017-08" db="EMBL/GenBank/DDBJ databases">
        <title>A dynamic microbial community with high functional redundancy inhabits the cold, oxic subseafloor aquifer.</title>
        <authorList>
            <person name="Tully B.J."/>
            <person name="Wheat C.G."/>
            <person name="Glazer B.T."/>
            <person name="Huber J.A."/>
        </authorList>
    </citation>
    <scope>NUCLEOTIDE SEQUENCE [LARGE SCALE GENOMIC DNA]</scope>
</reference>